<dbReference type="Proteomes" id="UP000199079">
    <property type="component" value="Unassembled WGS sequence"/>
</dbReference>
<dbReference type="OrthoDB" id="317279at2157"/>
<dbReference type="AlphaFoldDB" id="A0A1H3J173"/>
<dbReference type="EMBL" id="FNPC01000004">
    <property type="protein sequence ID" value="SDY33335.1"/>
    <property type="molecule type" value="Genomic_DNA"/>
</dbReference>
<dbReference type="GeneID" id="43839364"/>
<organism evidence="1 2">
    <name type="scientific">Halopenitus persicus</name>
    <dbReference type="NCBI Taxonomy" id="1048396"/>
    <lineage>
        <taxon>Archaea</taxon>
        <taxon>Methanobacteriati</taxon>
        <taxon>Methanobacteriota</taxon>
        <taxon>Stenosarchaea group</taxon>
        <taxon>Halobacteria</taxon>
        <taxon>Halobacteriales</taxon>
        <taxon>Haloferacaceae</taxon>
        <taxon>Halopenitus</taxon>
    </lineage>
</organism>
<protein>
    <recommendedName>
        <fullName evidence="3">RNA polymerase subunit sigma-70</fullName>
    </recommendedName>
</protein>
<evidence type="ECO:0008006" key="3">
    <source>
        <dbReference type="Google" id="ProtNLM"/>
    </source>
</evidence>
<name>A0A1H3J173_9EURY</name>
<keyword evidence="2" id="KW-1185">Reference proteome</keyword>
<sequence>MYELLDETAAQVILATEPGDTIQRVADRLHRPYETVRGAVDRLEDGGFLTYDDGLSVVDDRVREATRELLAASATSSPPSIEDAYRLPTFGEWPFAFTRIDAVYVWTRGGYQIGRDPDDYPLFLAVRDRDLADWERFFDAVGVPTAFDRQPRSAIDGPLQVVLDARDTLEREWVDGYPVQPRSETITYMRSNYAQFQPALEMLDRLEPDIDLNVTYREGDRA</sequence>
<evidence type="ECO:0000313" key="2">
    <source>
        <dbReference type="Proteomes" id="UP000199079"/>
    </source>
</evidence>
<evidence type="ECO:0000313" key="1">
    <source>
        <dbReference type="EMBL" id="SDY33335.1"/>
    </source>
</evidence>
<accession>A0A1H3J173</accession>
<dbReference type="RefSeq" id="WP_021073390.1">
    <property type="nucleotide sequence ID" value="NZ_FNPC01000004.1"/>
</dbReference>
<gene>
    <name evidence="1" type="ORF">SAMN05216564_104333</name>
</gene>
<reference evidence="2" key="1">
    <citation type="submission" date="2016-10" db="EMBL/GenBank/DDBJ databases">
        <authorList>
            <person name="Varghese N."/>
            <person name="Submissions S."/>
        </authorList>
    </citation>
    <scope>NUCLEOTIDE SEQUENCE [LARGE SCALE GENOMIC DNA]</scope>
    <source>
        <strain evidence="2">DC30,IBRC 10041,KCTC 4046</strain>
    </source>
</reference>
<proteinExistence type="predicted"/>